<name>A0A521E7I9_9SPHI</name>
<protein>
    <submittedName>
        <fullName evidence="2">PepSY-associated TM region</fullName>
    </submittedName>
</protein>
<feature type="transmembrane region" description="Helical" evidence="1">
    <location>
        <begin position="12"/>
        <end position="34"/>
    </location>
</feature>
<dbReference type="AlphaFoldDB" id="A0A521E7I9"/>
<dbReference type="InterPro" id="IPR005625">
    <property type="entry name" value="PepSY-ass_TM"/>
</dbReference>
<evidence type="ECO:0000313" key="2">
    <source>
        <dbReference type="EMBL" id="SMO79865.1"/>
    </source>
</evidence>
<gene>
    <name evidence="2" type="ORF">SAMN06265350_11223</name>
</gene>
<dbReference type="EMBL" id="FXSZ01000012">
    <property type="protein sequence ID" value="SMO79865.1"/>
    <property type="molecule type" value="Genomic_DNA"/>
</dbReference>
<sequence>MIKRNIYKWHRSLSILIALPVIMWTISGIMHPLMTTIKPKIKNQFLYAKPIDSASLAIGIDKVLLQNQIKAISNFRIVQMNEASFYQVKLKHDAVLHYFNAKTGQELKSGDQYYADQLAAKLLGDDQSKITSTQFVQSFDKEYVEINRLLPVYKVSFDRNDGIRLYVDTSSDRLGLAMDNKRAIFNSFFRNFHSWEFLHFFGSFRLFVLGALASIAFLTVIMGIYISRITKAKTAANSQVKYRRWHRRVAVSISITTLMFTSSGAYHALKKIEPDTRADYFMDDTFNAEDLAFSKSAFFAKGGVVNVSLVKMEDQNFLRVSDNGKQREDCCEKMNMASEMMGMKGKGFKSSVHYYSLPELNELKNGDAIYANYMAARFSGNDASKFVSSSPVTNFEGEYGFVNKRLPVMKVQFNTNHNERFYVETSTGKLSTRIDDEDLHEGLSFAMLHKFHFTDALGKTTRDVITIIAAFGNLLATLLGCTLLVFFYLKKKKKVIAN</sequence>
<dbReference type="Pfam" id="PF03929">
    <property type="entry name" value="PepSY_TM"/>
    <property type="match status" value="1"/>
</dbReference>
<feature type="transmembrane region" description="Helical" evidence="1">
    <location>
        <begin position="248"/>
        <end position="269"/>
    </location>
</feature>
<keyword evidence="1" id="KW-0472">Membrane</keyword>
<organism evidence="2 3">
    <name type="scientific">Solitalea koreensis</name>
    <dbReference type="NCBI Taxonomy" id="543615"/>
    <lineage>
        <taxon>Bacteria</taxon>
        <taxon>Pseudomonadati</taxon>
        <taxon>Bacteroidota</taxon>
        <taxon>Sphingobacteriia</taxon>
        <taxon>Sphingobacteriales</taxon>
        <taxon>Sphingobacteriaceae</taxon>
        <taxon>Solitalea</taxon>
    </lineage>
</organism>
<dbReference type="PANTHER" id="PTHR34219:SF3">
    <property type="entry name" value="BLL7967 PROTEIN"/>
    <property type="match status" value="1"/>
</dbReference>
<keyword evidence="3" id="KW-1185">Reference proteome</keyword>
<evidence type="ECO:0000313" key="3">
    <source>
        <dbReference type="Proteomes" id="UP000315971"/>
    </source>
</evidence>
<proteinExistence type="predicted"/>
<accession>A0A521E7I9</accession>
<dbReference type="PANTHER" id="PTHR34219">
    <property type="entry name" value="IRON-REGULATED INNER MEMBRANE PROTEIN-RELATED"/>
    <property type="match status" value="1"/>
</dbReference>
<keyword evidence="1" id="KW-0812">Transmembrane</keyword>
<dbReference type="RefSeq" id="WP_142604616.1">
    <property type="nucleotide sequence ID" value="NZ_FXSZ01000012.1"/>
</dbReference>
<dbReference type="Proteomes" id="UP000315971">
    <property type="component" value="Unassembled WGS sequence"/>
</dbReference>
<keyword evidence="1" id="KW-1133">Transmembrane helix</keyword>
<evidence type="ECO:0000256" key="1">
    <source>
        <dbReference type="SAM" id="Phobius"/>
    </source>
</evidence>
<feature type="transmembrane region" description="Helical" evidence="1">
    <location>
        <begin position="464"/>
        <end position="489"/>
    </location>
</feature>
<dbReference type="OrthoDB" id="9806195at2"/>
<feature type="transmembrane region" description="Helical" evidence="1">
    <location>
        <begin position="206"/>
        <end position="227"/>
    </location>
</feature>
<reference evidence="2 3" key="1">
    <citation type="submission" date="2017-05" db="EMBL/GenBank/DDBJ databases">
        <authorList>
            <person name="Varghese N."/>
            <person name="Submissions S."/>
        </authorList>
    </citation>
    <scope>NUCLEOTIDE SEQUENCE [LARGE SCALE GENOMIC DNA]</scope>
    <source>
        <strain evidence="2 3">DSM 21342</strain>
    </source>
</reference>